<dbReference type="AlphaFoldDB" id="A0A4C1TFN3"/>
<feature type="region of interest" description="Disordered" evidence="1">
    <location>
        <begin position="61"/>
        <end position="152"/>
    </location>
</feature>
<reference evidence="2 3" key="1">
    <citation type="journal article" date="2019" name="Commun. Biol.">
        <title>The bagworm genome reveals a unique fibroin gene that provides high tensile strength.</title>
        <authorList>
            <person name="Kono N."/>
            <person name="Nakamura H."/>
            <person name="Ohtoshi R."/>
            <person name="Tomita M."/>
            <person name="Numata K."/>
            <person name="Arakawa K."/>
        </authorList>
    </citation>
    <scope>NUCLEOTIDE SEQUENCE [LARGE SCALE GENOMIC DNA]</scope>
</reference>
<name>A0A4C1TFN3_EUMVA</name>
<accession>A0A4C1TFN3</accession>
<sequence>MRKCVHENPMIEPFQMSNTTISLYLHNSYTLIESDGRHDVVNIFEANLPLRFPTQSFGQKIRAPRRHQTTGWLCRPPPSAGPKLYAPKRSKPMCPRIPALCALGQPKTAQDDPKQPKTTQNSPRQPKTAQDGPRQPKTAQDGPRQLKTAQDC</sequence>
<keyword evidence="3" id="KW-1185">Reference proteome</keyword>
<evidence type="ECO:0000256" key="1">
    <source>
        <dbReference type="SAM" id="MobiDB-lite"/>
    </source>
</evidence>
<comment type="caution">
    <text evidence="2">The sequence shown here is derived from an EMBL/GenBank/DDBJ whole genome shotgun (WGS) entry which is preliminary data.</text>
</comment>
<gene>
    <name evidence="2" type="ORF">EVAR_6401_1</name>
</gene>
<proteinExistence type="predicted"/>
<protein>
    <submittedName>
        <fullName evidence="2">Uncharacterized protein</fullName>
    </submittedName>
</protein>
<feature type="compositionally biased region" description="Polar residues" evidence="1">
    <location>
        <begin position="116"/>
        <end position="128"/>
    </location>
</feature>
<evidence type="ECO:0000313" key="2">
    <source>
        <dbReference type="EMBL" id="GBP12227.1"/>
    </source>
</evidence>
<evidence type="ECO:0000313" key="3">
    <source>
        <dbReference type="Proteomes" id="UP000299102"/>
    </source>
</evidence>
<dbReference type="Proteomes" id="UP000299102">
    <property type="component" value="Unassembled WGS sequence"/>
</dbReference>
<dbReference type="EMBL" id="BGZK01000050">
    <property type="protein sequence ID" value="GBP12227.1"/>
    <property type="molecule type" value="Genomic_DNA"/>
</dbReference>
<organism evidence="2 3">
    <name type="scientific">Eumeta variegata</name>
    <name type="common">Bagworm moth</name>
    <name type="synonym">Eumeta japonica</name>
    <dbReference type="NCBI Taxonomy" id="151549"/>
    <lineage>
        <taxon>Eukaryota</taxon>
        <taxon>Metazoa</taxon>
        <taxon>Ecdysozoa</taxon>
        <taxon>Arthropoda</taxon>
        <taxon>Hexapoda</taxon>
        <taxon>Insecta</taxon>
        <taxon>Pterygota</taxon>
        <taxon>Neoptera</taxon>
        <taxon>Endopterygota</taxon>
        <taxon>Lepidoptera</taxon>
        <taxon>Glossata</taxon>
        <taxon>Ditrysia</taxon>
        <taxon>Tineoidea</taxon>
        <taxon>Psychidae</taxon>
        <taxon>Oiketicinae</taxon>
        <taxon>Eumeta</taxon>
    </lineage>
</organism>